<evidence type="ECO:0000256" key="1">
    <source>
        <dbReference type="SAM" id="Phobius"/>
    </source>
</evidence>
<dbReference type="InterPro" id="IPR045340">
    <property type="entry name" value="DUF6533"/>
</dbReference>
<organism evidence="3 4">
    <name type="scientific">Lentinula detonsa</name>
    <dbReference type="NCBI Taxonomy" id="2804962"/>
    <lineage>
        <taxon>Eukaryota</taxon>
        <taxon>Fungi</taxon>
        <taxon>Dikarya</taxon>
        <taxon>Basidiomycota</taxon>
        <taxon>Agaricomycotina</taxon>
        <taxon>Agaricomycetes</taxon>
        <taxon>Agaricomycetidae</taxon>
        <taxon>Agaricales</taxon>
        <taxon>Marasmiineae</taxon>
        <taxon>Omphalotaceae</taxon>
        <taxon>Lentinula</taxon>
    </lineage>
</organism>
<keyword evidence="1" id="KW-0472">Membrane</keyword>
<proteinExistence type="predicted"/>
<feature type="domain" description="DUF6533" evidence="2">
    <location>
        <begin position="17"/>
        <end position="60"/>
    </location>
</feature>
<comment type="caution">
    <text evidence="3">The sequence shown here is derived from an EMBL/GenBank/DDBJ whole genome shotgun (WGS) entry which is preliminary data.</text>
</comment>
<dbReference type="Proteomes" id="UP001142393">
    <property type="component" value="Unassembled WGS sequence"/>
</dbReference>
<accession>A0A9W8TZA2</accession>
<reference evidence="3 4" key="1">
    <citation type="journal article" date="2023" name="Proc. Natl. Acad. Sci. U.S.A.">
        <title>A global phylogenomic analysis of the shiitake genus Lentinula.</title>
        <authorList>
            <person name="Sierra-Patev S."/>
            <person name="Min B."/>
            <person name="Naranjo-Ortiz M."/>
            <person name="Looney B."/>
            <person name="Konkel Z."/>
            <person name="Slot J.C."/>
            <person name="Sakamoto Y."/>
            <person name="Steenwyk J.L."/>
            <person name="Rokas A."/>
            <person name="Carro J."/>
            <person name="Camarero S."/>
            <person name="Ferreira P."/>
            <person name="Molpeceres G."/>
            <person name="Ruiz-Duenas F.J."/>
            <person name="Serrano A."/>
            <person name="Henrissat B."/>
            <person name="Drula E."/>
            <person name="Hughes K.W."/>
            <person name="Mata J.L."/>
            <person name="Ishikawa N.K."/>
            <person name="Vargas-Isla R."/>
            <person name="Ushijima S."/>
            <person name="Smith C.A."/>
            <person name="Donoghue J."/>
            <person name="Ahrendt S."/>
            <person name="Andreopoulos W."/>
            <person name="He G."/>
            <person name="LaButti K."/>
            <person name="Lipzen A."/>
            <person name="Ng V."/>
            <person name="Riley R."/>
            <person name="Sandor L."/>
            <person name="Barry K."/>
            <person name="Martinez A.T."/>
            <person name="Xiao Y."/>
            <person name="Gibbons J.G."/>
            <person name="Terashima K."/>
            <person name="Grigoriev I.V."/>
            <person name="Hibbett D."/>
        </authorList>
    </citation>
    <scope>NUCLEOTIDE SEQUENCE [LARGE SCALE GENOMIC DNA]</scope>
    <source>
        <strain evidence="3 4">TFB7810</strain>
    </source>
</reference>
<dbReference type="Pfam" id="PF20151">
    <property type="entry name" value="DUF6533"/>
    <property type="match status" value="1"/>
</dbReference>
<evidence type="ECO:0000259" key="2">
    <source>
        <dbReference type="Pfam" id="PF20151"/>
    </source>
</evidence>
<keyword evidence="1" id="KW-1133">Transmembrane helix</keyword>
<keyword evidence="1" id="KW-0812">Transmembrane</keyword>
<feature type="transmembrane region" description="Helical" evidence="1">
    <location>
        <begin position="84"/>
        <end position="105"/>
    </location>
</feature>
<feature type="transmembrane region" description="Helical" evidence="1">
    <location>
        <begin position="117"/>
        <end position="139"/>
    </location>
</feature>
<dbReference type="EMBL" id="JANVFU010000004">
    <property type="protein sequence ID" value="KAJ3746152.1"/>
    <property type="molecule type" value="Genomic_DNA"/>
</dbReference>
<sequence length="291" mass="33257">MLSKHGPMKAIFSSGQQVSCAALLAYDYCLTLDLERKFVWSKPCKWSNILYLFQRYLPLVDTVILFTISTFSSDTGYCDSIFNASLWLHFVGTSLSEMLLSMRVYAISRGRFKHLGYFMFACFAMIFVANIVVTTTLHTRENSFPHRPLQGCLHVDNPISFTLFITSFILYDCGGFVLTIKPAILGYKNRKFLKLYDAVYREGIHQFVLFCVMCGIELALAYGISIELHFLCMPILRVLHSITTSRIVLNIREAMDITTVEFYSETPDMESFNRTNTSARIVFATSHSVEM</sequence>
<gene>
    <name evidence="3" type="ORF">DFH05DRAFT_914626</name>
</gene>
<keyword evidence="4" id="KW-1185">Reference proteome</keyword>
<evidence type="ECO:0000313" key="3">
    <source>
        <dbReference type="EMBL" id="KAJ3746152.1"/>
    </source>
</evidence>
<feature type="transmembrane region" description="Helical" evidence="1">
    <location>
        <begin position="159"/>
        <end position="184"/>
    </location>
</feature>
<evidence type="ECO:0000313" key="4">
    <source>
        <dbReference type="Proteomes" id="UP001142393"/>
    </source>
</evidence>
<dbReference type="AlphaFoldDB" id="A0A9W8TZA2"/>
<feature type="transmembrane region" description="Helical" evidence="1">
    <location>
        <begin position="56"/>
        <end position="72"/>
    </location>
</feature>
<protein>
    <recommendedName>
        <fullName evidence="2">DUF6533 domain-containing protein</fullName>
    </recommendedName>
</protein>
<name>A0A9W8TZA2_9AGAR</name>
<feature type="transmembrane region" description="Helical" evidence="1">
    <location>
        <begin position="204"/>
        <end position="224"/>
    </location>
</feature>